<feature type="domain" description="Rho-GAP" evidence="4">
    <location>
        <begin position="545"/>
        <end position="741"/>
    </location>
</feature>
<dbReference type="SUPFAM" id="SSF103657">
    <property type="entry name" value="BAR/IMD domain-like"/>
    <property type="match status" value="1"/>
</dbReference>
<evidence type="ECO:0000259" key="4">
    <source>
        <dbReference type="PROSITE" id="PS50238"/>
    </source>
</evidence>
<dbReference type="PANTHER" id="PTHR23176:SF134">
    <property type="entry name" value="RHO-TYPE GTPASE-ACTIVATING PROTEIN"/>
    <property type="match status" value="1"/>
</dbReference>
<dbReference type="GO" id="GO:0007165">
    <property type="term" value="P:signal transduction"/>
    <property type="evidence" value="ECO:0007669"/>
    <property type="project" value="InterPro"/>
</dbReference>
<protein>
    <submittedName>
        <fullName evidence="6">Chimaerin and related Rho GTPase activating proteins</fullName>
    </submittedName>
</protein>
<feature type="region of interest" description="Disordered" evidence="3">
    <location>
        <begin position="1"/>
        <end position="110"/>
    </location>
</feature>
<dbReference type="SUPFAM" id="SSF48350">
    <property type="entry name" value="GTPase activation domain, GAP"/>
    <property type="match status" value="1"/>
</dbReference>
<dbReference type="PANTHER" id="PTHR23176">
    <property type="entry name" value="RHO/RAC/CDC GTPASE-ACTIVATING PROTEIN"/>
    <property type="match status" value="1"/>
</dbReference>
<name>A0A0F7ST15_PHARH</name>
<dbReference type="PROSITE" id="PS51741">
    <property type="entry name" value="F_BAR"/>
    <property type="match status" value="1"/>
</dbReference>
<feature type="compositionally biased region" description="Low complexity" evidence="3">
    <location>
        <begin position="11"/>
        <end position="40"/>
    </location>
</feature>
<evidence type="ECO:0000256" key="1">
    <source>
        <dbReference type="ARBA" id="ARBA00022468"/>
    </source>
</evidence>
<feature type="region of interest" description="Disordered" evidence="3">
    <location>
        <begin position="375"/>
        <end position="398"/>
    </location>
</feature>
<dbReference type="InterPro" id="IPR001060">
    <property type="entry name" value="FCH_dom"/>
</dbReference>
<feature type="compositionally biased region" description="Polar residues" evidence="3">
    <location>
        <begin position="41"/>
        <end position="99"/>
    </location>
</feature>
<dbReference type="GO" id="GO:0005737">
    <property type="term" value="C:cytoplasm"/>
    <property type="evidence" value="ECO:0007669"/>
    <property type="project" value="TreeGrafter"/>
</dbReference>
<dbReference type="Pfam" id="PF00611">
    <property type="entry name" value="FCH"/>
    <property type="match status" value="1"/>
</dbReference>
<evidence type="ECO:0000313" key="6">
    <source>
        <dbReference type="EMBL" id="CED84616.1"/>
    </source>
</evidence>
<feature type="region of interest" description="Disordered" evidence="3">
    <location>
        <begin position="344"/>
        <end position="363"/>
    </location>
</feature>
<dbReference type="SMART" id="SM00055">
    <property type="entry name" value="FCH"/>
    <property type="match status" value="1"/>
</dbReference>
<sequence>MDQQQQKPNRSYSHTSQSSVTSPSGQSNTSHSHSQSTSSNRGNGSFSQSDSYNSESPSYQQQQQHTSNSLSESPSISDTLLSPPTASSSVAQMDPSTHQPYRPSISSTFNSNFTSSTYSENARPSLETRGSSSSVVSLKTSINVVGVGHPSAWPEMGDGLGLGVNSGVGGSGQGQGVPVQFDEGVLRQLCDLDCALPLLTERIKQSLASCKQTSTFLKSRARIEETYARSLGELGRDLMDQYSRSEGKAGSFLKAYNDTLRVNDLIAQQRLKYAAKLNEMGEELVSLGKEIEKARKQHKETGSRYERQLQDADLAMEKAKTRFDVNVEELERILILKEGGTMKDAGMHNASNSNGHSSEGRKKLGKAMIGKGAGLFKGKNPAQMQRQEDETRQRMSQTSDAFRKAVLDAQSIRQEYFNSQLPKILRLLKQCADELDLATQYHLSRYAFLAESVTLQEGMTLSPIDSTDAGPPGLKAIAETIDNRTDFKTFMTNFVVARGGVPRGPRREGLYEEGYQPALPPHVQHSQTQVVQDEGAKSGKQIFGFDLTEAMLRDGDEVPKILVMCTEAIESKGLTSVGIYRLSGMTSSVQKLKSAFDRDVDLVDLENDDAYADINVVSSALKLWFRELPDPLFTYSLYSNFMEAAKIENDRLRHIRLHEQVNELPDASYAALKFFMAHLHKVRSHEKVNQMSASNLAIVFGPTLFRQPPEGGGGDGMSMQDLMSFQCRAVETILLKYEEIFV</sequence>
<dbReference type="AlphaFoldDB" id="A0A0F7ST15"/>
<evidence type="ECO:0000259" key="5">
    <source>
        <dbReference type="PROSITE" id="PS51741"/>
    </source>
</evidence>
<dbReference type="InterPro" id="IPR027267">
    <property type="entry name" value="AH/BAR_dom_sf"/>
</dbReference>
<accession>A0A0F7ST15</accession>
<reference evidence="6" key="1">
    <citation type="submission" date="2014-08" db="EMBL/GenBank/DDBJ databases">
        <authorList>
            <person name="Sharma Rahul"/>
            <person name="Thines Marco"/>
        </authorList>
    </citation>
    <scope>NUCLEOTIDE SEQUENCE</scope>
</reference>
<dbReference type="Pfam" id="PF00620">
    <property type="entry name" value="RhoGAP"/>
    <property type="match status" value="1"/>
</dbReference>
<dbReference type="GO" id="GO:0005096">
    <property type="term" value="F:GTPase activator activity"/>
    <property type="evidence" value="ECO:0007669"/>
    <property type="project" value="UniProtKB-KW"/>
</dbReference>
<dbReference type="SMART" id="SM00324">
    <property type="entry name" value="RhoGAP"/>
    <property type="match status" value="1"/>
</dbReference>
<dbReference type="InterPro" id="IPR050729">
    <property type="entry name" value="Rho-GAP"/>
</dbReference>
<keyword evidence="1" id="KW-0343">GTPase activation</keyword>
<dbReference type="InterPro" id="IPR008936">
    <property type="entry name" value="Rho_GTPase_activation_prot"/>
</dbReference>
<dbReference type="InterPro" id="IPR031160">
    <property type="entry name" value="F_BAR_dom"/>
</dbReference>
<dbReference type="InterPro" id="IPR000198">
    <property type="entry name" value="RhoGAP_dom"/>
</dbReference>
<dbReference type="EMBL" id="LN483166">
    <property type="protein sequence ID" value="CED84616.1"/>
    <property type="molecule type" value="Genomic_DNA"/>
</dbReference>
<dbReference type="PROSITE" id="PS50238">
    <property type="entry name" value="RHOGAP"/>
    <property type="match status" value="1"/>
</dbReference>
<dbReference type="Gene3D" id="1.10.555.10">
    <property type="entry name" value="Rho GTPase activation protein"/>
    <property type="match status" value="1"/>
</dbReference>
<feature type="compositionally biased region" description="Polar residues" evidence="3">
    <location>
        <begin position="1"/>
        <end position="10"/>
    </location>
</feature>
<evidence type="ECO:0000256" key="3">
    <source>
        <dbReference type="SAM" id="MobiDB-lite"/>
    </source>
</evidence>
<evidence type="ECO:0000256" key="2">
    <source>
        <dbReference type="PROSITE-ProRule" id="PRU01077"/>
    </source>
</evidence>
<organism evidence="6">
    <name type="scientific">Phaffia rhodozyma</name>
    <name type="common">Yeast</name>
    <name type="synonym">Xanthophyllomyces dendrorhous</name>
    <dbReference type="NCBI Taxonomy" id="264483"/>
    <lineage>
        <taxon>Eukaryota</taxon>
        <taxon>Fungi</taxon>
        <taxon>Dikarya</taxon>
        <taxon>Basidiomycota</taxon>
        <taxon>Agaricomycotina</taxon>
        <taxon>Tremellomycetes</taxon>
        <taxon>Cystofilobasidiales</taxon>
        <taxon>Mrakiaceae</taxon>
        <taxon>Phaffia</taxon>
    </lineage>
</organism>
<feature type="domain" description="F-BAR" evidence="5">
    <location>
        <begin position="179"/>
        <end position="486"/>
    </location>
</feature>
<keyword evidence="2" id="KW-0175">Coiled coil</keyword>
<dbReference type="Gene3D" id="1.20.1270.60">
    <property type="entry name" value="Arfaptin homology (AH) domain/BAR domain"/>
    <property type="match status" value="1"/>
</dbReference>
<proteinExistence type="predicted"/>